<dbReference type="RefSeq" id="WP_037267470.1">
    <property type="nucleotide sequence ID" value="NZ_JALZ01000100.1"/>
</dbReference>
<dbReference type="GO" id="GO:0005615">
    <property type="term" value="C:extracellular space"/>
    <property type="evidence" value="ECO:0007669"/>
    <property type="project" value="TreeGrafter"/>
</dbReference>
<dbReference type="AlphaFoldDB" id="X7E4M2"/>
<gene>
    <name evidence="2" type="ORF">OCH239_03175</name>
</gene>
<feature type="domain" description="FAS1" evidence="1">
    <location>
        <begin position="24"/>
        <end position="157"/>
    </location>
</feature>
<dbReference type="Gene3D" id="2.30.180.10">
    <property type="entry name" value="FAS1 domain"/>
    <property type="match status" value="1"/>
</dbReference>
<dbReference type="InterPro" id="IPR000782">
    <property type="entry name" value="FAS1_domain"/>
</dbReference>
<dbReference type="eggNOG" id="COG2335">
    <property type="taxonomic scope" value="Bacteria"/>
</dbReference>
<comment type="caution">
    <text evidence="2">The sequence shown here is derived from an EMBL/GenBank/DDBJ whole genome shotgun (WGS) entry which is preliminary data.</text>
</comment>
<name>X7E4M2_9RHOB</name>
<keyword evidence="3" id="KW-1185">Reference proteome</keyword>
<dbReference type="SUPFAM" id="SSF82153">
    <property type="entry name" value="FAS1 domain"/>
    <property type="match status" value="1"/>
</dbReference>
<evidence type="ECO:0000259" key="1">
    <source>
        <dbReference type="PROSITE" id="PS50213"/>
    </source>
</evidence>
<protein>
    <recommendedName>
        <fullName evidence="1">FAS1 domain-containing protein</fullName>
    </recommendedName>
</protein>
<dbReference type="STRING" id="1449350.OCH239_03175"/>
<dbReference type="SMART" id="SM00554">
    <property type="entry name" value="FAS1"/>
    <property type="match status" value="1"/>
</dbReference>
<accession>X7E4M2</accession>
<dbReference type="Pfam" id="PF02469">
    <property type="entry name" value="Fasciclin"/>
    <property type="match status" value="1"/>
</dbReference>
<dbReference type="InterPro" id="IPR036378">
    <property type="entry name" value="FAS1_dom_sf"/>
</dbReference>
<organism evidence="2 3">
    <name type="scientific">Roseivivax halodurans JCM 10272</name>
    <dbReference type="NCBI Taxonomy" id="1449350"/>
    <lineage>
        <taxon>Bacteria</taxon>
        <taxon>Pseudomonadati</taxon>
        <taxon>Pseudomonadota</taxon>
        <taxon>Alphaproteobacteria</taxon>
        <taxon>Rhodobacterales</taxon>
        <taxon>Roseobacteraceae</taxon>
        <taxon>Roseivivax</taxon>
    </lineage>
</organism>
<dbReference type="PANTHER" id="PTHR10900">
    <property type="entry name" value="PERIOSTIN-RELATED"/>
    <property type="match status" value="1"/>
</dbReference>
<reference evidence="2 3" key="1">
    <citation type="submission" date="2014-01" db="EMBL/GenBank/DDBJ databases">
        <title>Roseivivax halodurans JCM 10272 Genome Sequencing.</title>
        <authorList>
            <person name="Lai Q."/>
            <person name="Li G."/>
            <person name="Shao Z."/>
        </authorList>
    </citation>
    <scope>NUCLEOTIDE SEQUENCE [LARGE SCALE GENOMIC DNA]</scope>
    <source>
        <strain evidence="2 3">JCM 10272</strain>
    </source>
</reference>
<proteinExistence type="predicted"/>
<evidence type="ECO:0000313" key="3">
    <source>
        <dbReference type="Proteomes" id="UP000022447"/>
    </source>
</evidence>
<dbReference type="PANTHER" id="PTHR10900:SF77">
    <property type="entry name" value="FI19380P1"/>
    <property type="match status" value="1"/>
</dbReference>
<sequence length="160" mass="17016">MDRRHFIAGAVGALIAAPARAAPRLDIPAELGSSAQFLPLVDALATADLLGNLAARGPFTVFAPTLEAFDRVGYGTLRALEQPARRAELRRLLAFHVVKGEVSALRLMGRTTRLETLIGRPLVVDGRGPGLRIGNARVGLAEITATNGLIHQIDRVLMPA</sequence>
<dbReference type="InterPro" id="IPR050904">
    <property type="entry name" value="Adhesion/Biosynth-related"/>
</dbReference>
<dbReference type="OrthoDB" id="9800666at2"/>
<dbReference type="PROSITE" id="PS50213">
    <property type="entry name" value="FAS1"/>
    <property type="match status" value="1"/>
</dbReference>
<dbReference type="EMBL" id="JALZ01000100">
    <property type="protein sequence ID" value="ETX10128.1"/>
    <property type="molecule type" value="Genomic_DNA"/>
</dbReference>
<dbReference type="PATRIC" id="fig|1449350.3.peg.4289"/>
<evidence type="ECO:0000313" key="2">
    <source>
        <dbReference type="EMBL" id="ETX10128.1"/>
    </source>
</evidence>
<dbReference type="Proteomes" id="UP000022447">
    <property type="component" value="Unassembled WGS sequence"/>
</dbReference>